<dbReference type="AlphaFoldDB" id="A0A8H4L7K4"/>
<evidence type="ECO:0000313" key="2">
    <source>
        <dbReference type="Proteomes" id="UP000554235"/>
    </source>
</evidence>
<sequence>MNSSLATKSPTRGMRCQILPQRLEISNTQRNSLRCLDSYSPTLHQTRPYIYADIGRNNFPCNQGSQMSLDIRPLNRPADFFTSNTEIVPKVIEGRGQDVCWKNCSNVYARHNDRAGTVGDWSKQDQSKQDQSSGEATVRVDVDVHAARNGELALFHFLFSIFARKECGRWFLTEHWHNGILLTIKKGKRRVGKNPGAIRAYYVPDLTLRLHLHPEQFLSEAVNPVWDDGHLHDTVSLHRHRWEVHRNGKSFL</sequence>
<reference evidence="1 2" key="1">
    <citation type="submission" date="2020-01" db="EMBL/GenBank/DDBJ databases">
        <title>Identification and distribution of gene clusters putatively required for synthesis of sphingolipid metabolism inhibitors in phylogenetically diverse species of the filamentous fungus Fusarium.</title>
        <authorList>
            <person name="Kim H.-S."/>
            <person name="Busman M."/>
            <person name="Brown D.W."/>
            <person name="Divon H."/>
            <person name="Uhlig S."/>
            <person name="Proctor R.H."/>
        </authorList>
    </citation>
    <scope>NUCLEOTIDE SEQUENCE [LARGE SCALE GENOMIC DNA]</scope>
    <source>
        <strain evidence="1 2">NRRL 20459</strain>
    </source>
</reference>
<proteinExistence type="predicted"/>
<comment type="caution">
    <text evidence="1">The sequence shown here is derived from an EMBL/GenBank/DDBJ whole genome shotgun (WGS) entry which is preliminary data.</text>
</comment>
<protein>
    <submittedName>
        <fullName evidence="1">Uncharacterized protein</fullName>
    </submittedName>
</protein>
<dbReference type="Proteomes" id="UP000554235">
    <property type="component" value="Unassembled WGS sequence"/>
</dbReference>
<keyword evidence="2" id="KW-1185">Reference proteome</keyword>
<evidence type="ECO:0000313" key="1">
    <source>
        <dbReference type="EMBL" id="KAF4462658.1"/>
    </source>
</evidence>
<dbReference type="EMBL" id="JAADYS010001497">
    <property type="protein sequence ID" value="KAF4462658.1"/>
    <property type="molecule type" value="Genomic_DNA"/>
</dbReference>
<accession>A0A8H4L7K4</accession>
<name>A0A8H4L7K4_9HYPO</name>
<gene>
    <name evidence="1" type="ORF">FALBO_10518</name>
</gene>
<organism evidence="1 2">
    <name type="scientific">Fusarium albosuccineum</name>
    <dbReference type="NCBI Taxonomy" id="1237068"/>
    <lineage>
        <taxon>Eukaryota</taxon>
        <taxon>Fungi</taxon>
        <taxon>Dikarya</taxon>
        <taxon>Ascomycota</taxon>
        <taxon>Pezizomycotina</taxon>
        <taxon>Sordariomycetes</taxon>
        <taxon>Hypocreomycetidae</taxon>
        <taxon>Hypocreales</taxon>
        <taxon>Nectriaceae</taxon>
        <taxon>Fusarium</taxon>
        <taxon>Fusarium decemcellulare species complex</taxon>
    </lineage>
</organism>